<proteinExistence type="predicted"/>
<protein>
    <submittedName>
        <fullName evidence="2">Uncharacterized protein</fullName>
    </submittedName>
</protein>
<accession>X1S3B8</accession>
<comment type="caution">
    <text evidence="2">The sequence shown here is derived from an EMBL/GenBank/DDBJ whole genome shotgun (WGS) entry which is preliminary data.</text>
</comment>
<gene>
    <name evidence="2" type="ORF">S12H4_07949</name>
</gene>
<feature type="coiled-coil region" evidence="1">
    <location>
        <begin position="9"/>
        <end position="36"/>
    </location>
</feature>
<name>X1S3B8_9ZZZZ</name>
<dbReference type="EMBL" id="BARW01003006">
    <property type="protein sequence ID" value="GAI62304.1"/>
    <property type="molecule type" value="Genomic_DNA"/>
</dbReference>
<dbReference type="AlphaFoldDB" id="X1S3B8"/>
<evidence type="ECO:0000313" key="2">
    <source>
        <dbReference type="EMBL" id="GAI62304.1"/>
    </source>
</evidence>
<reference evidence="2" key="1">
    <citation type="journal article" date="2014" name="Front. Microbiol.">
        <title>High frequency of phylogenetically diverse reductive dehalogenase-homologous genes in deep subseafloor sedimentary metagenomes.</title>
        <authorList>
            <person name="Kawai M."/>
            <person name="Futagami T."/>
            <person name="Toyoda A."/>
            <person name="Takaki Y."/>
            <person name="Nishi S."/>
            <person name="Hori S."/>
            <person name="Arai W."/>
            <person name="Tsubouchi T."/>
            <person name="Morono Y."/>
            <person name="Uchiyama I."/>
            <person name="Ito T."/>
            <person name="Fujiyama A."/>
            <person name="Inagaki F."/>
            <person name="Takami H."/>
        </authorList>
    </citation>
    <scope>NUCLEOTIDE SEQUENCE</scope>
    <source>
        <strain evidence="2">Expedition CK06-06</strain>
    </source>
</reference>
<organism evidence="2">
    <name type="scientific">marine sediment metagenome</name>
    <dbReference type="NCBI Taxonomy" id="412755"/>
    <lineage>
        <taxon>unclassified sequences</taxon>
        <taxon>metagenomes</taxon>
        <taxon>ecological metagenomes</taxon>
    </lineage>
</organism>
<sequence length="264" mass="31149">MEIRVLWNKEEATKNLNALHNVMQNMTEELIKIKADTYVIVAKRENKEEIKGLVQKHRQKKFSFGELVKRIREAGGDIIFGELQVETDKGKLETISDLQKQFNSGELMIEDFQRKVAEEGGKAEFWNYETGRNPEYKRGESQLGFPYNPYFHIKGKYFQGVIKIAIRKAIDFAHSGILKQFDKDGYVFDDERLKAIDEYCRGYIAKNFPDPYKVDFMTKVIDIILFLMKVDIFYRARFLDMIKNLPRNHELTKEEEENIKRVLK</sequence>
<evidence type="ECO:0000256" key="1">
    <source>
        <dbReference type="SAM" id="Coils"/>
    </source>
</evidence>
<keyword evidence="1" id="KW-0175">Coiled coil</keyword>